<organism evidence="1">
    <name type="scientific">marine sediment metagenome</name>
    <dbReference type="NCBI Taxonomy" id="412755"/>
    <lineage>
        <taxon>unclassified sequences</taxon>
        <taxon>metagenomes</taxon>
        <taxon>ecological metagenomes</taxon>
    </lineage>
</organism>
<evidence type="ECO:0000313" key="1">
    <source>
        <dbReference type="EMBL" id="GAI50444.1"/>
    </source>
</evidence>
<name>X1R4C8_9ZZZZ</name>
<dbReference type="AlphaFoldDB" id="X1R4C8"/>
<dbReference type="EMBL" id="BARV01041404">
    <property type="protein sequence ID" value="GAI50444.1"/>
    <property type="molecule type" value="Genomic_DNA"/>
</dbReference>
<sequence>MEKRVVKTEGDEILSRDNIVLLSQLVKSLEKAGLKLEEAYEKKDNENLSKTKKFILRIQTKIVEIMK</sequence>
<gene>
    <name evidence="1" type="ORF">S06H3_62692</name>
</gene>
<protein>
    <submittedName>
        <fullName evidence="1">Uncharacterized protein</fullName>
    </submittedName>
</protein>
<reference evidence="1" key="1">
    <citation type="journal article" date="2014" name="Front. Microbiol.">
        <title>High frequency of phylogenetically diverse reductive dehalogenase-homologous genes in deep subseafloor sedimentary metagenomes.</title>
        <authorList>
            <person name="Kawai M."/>
            <person name="Futagami T."/>
            <person name="Toyoda A."/>
            <person name="Takaki Y."/>
            <person name="Nishi S."/>
            <person name="Hori S."/>
            <person name="Arai W."/>
            <person name="Tsubouchi T."/>
            <person name="Morono Y."/>
            <person name="Uchiyama I."/>
            <person name="Ito T."/>
            <person name="Fujiyama A."/>
            <person name="Inagaki F."/>
            <person name="Takami H."/>
        </authorList>
    </citation>
    <scope>NUCLEOTIDE SEQUENCE</scope>
    <source>
        <strain evidence="1">Expedition CK06-06</strain>
    </source>
</reference>
<proteinExistence type="predicted"/>
<accession>X1R4C8</accession>
<comment type="caution">
    <text evidence="1">The sequence shown here is derived from an EMBL/GenBank/DDBJ whole genome shotgun (WGS) entry which is preliminary data.</text>
</comment>